<dbReference type="Proteomes" id="UP000631114">
    <property type="component" value="Unassembled WGS sequence"/>
</dbReference>
<organism evidence="1 2">
    <name type="scientific">Coptis chinensis</name>
    <dbReference type="NCBI Taxonomy" id="261450"/>
    <lineage>
        <taxon>Eukaryota</taxon>
        <taxon>Viridiplantae</taxon>
        <taxon>Streptophyta</taxon>
        <taxon>Embryophyta</taxon>
        <taxon>Tracheophyta</taxon>
        <taxon>Spermatophyta</taxon>
        <taxon>Magnoliopsida</taxon>
        <taxon>Ranunculales</taxon>
        <taxon>Ranunculaceae</taxon>
        <taxon>Coptidoideae</taxon>
        <taxon>Coptis</taxon>
    </lineage>
</organism>
<name>A0A835J0K9_9MAGN</name>
<sequence>MVTAKDVHDRVEIIEPRLDRLTSDVKKVKETMRSIQLSLERLVTNQSTSIGSVVANQIQRDGNFQGGPLIQGRSLRIDFLTFEGDYPKSWIFRLEQYQELNHLTNDQMVQLVAVHLTGDAIAWYRWMHRSIGLMSWPQFTRALCSRFCSHEFVDPGGALSKLRQTSTVVIPY</sequence>
<accession>A0A835J0K9</accession>
<keyword evidence="2" id="KW-1185">Reference proteome</keyword>
<evidence type="ECO:0000313" key="2">
    <source>
        <dbReference type="Proteomes" id="UP000631114"/>
    </source>
</evidence>
<dbReference type="EMBL" id="JADFTS010000001">
    <property type="protein sequence ID" value="KAF9624958.1"/>
    <property type="molecule type" value="Genomic_DNA"/>
</dbReference>
<proteinExistence type="predicted"/>
<evidence type="ECO:0008006" key="3">
    <source>
        <dbReference type="Google" id="ProtNLM"/>
    </source>
</evidence>
<dbReference type="AlphaFoldDB" id="A0A835J0K9"/>
<evidence type="ECO:0000313" key="1">
    <source>
        <dbReference type="EMBL" id="KAF9624958.1"/>
    </source>
</evidence>
<gene>
    <name evidence="1" type="ORF">IFM89_016206</name>
</gene>
<comment type="caution">
    <text evidence="1">The sequence shown here is derived from an EMBL/GenBank/DDBJ whole genome shotgun (WGS) entry which is preliminary data.</text>
</comment>
<protein>
    <recommendedName>
        <fullName evidence="3">Retrotransposon gag domain-containing protein</fullName>
    </recommendedName>
</protein>
<dbReference type="OrthoDB" id="2013610at2759"/>
<reference evidence="1 2" key="1">
    <citation type="submission" date="2020-10" db="EMBL/GenBank/DDBJ databases">
        <title>The Coptis chinensis genome and diversification of protoberbering-type alkaloids.</title>
        <authorList>
            <person name="Wang B."/>
            <person name="Shu S."/>
            <person name="Song C."/>
            <person name="Liu Y."/>
        </authorList>
    </citation>
    <scope>NUCLEOTIDE SEQUENCE [LARGE SCALE GENOMIC DNA]</scope>
    <source>
        <strain evidence="1">HL-2020</strain>
        <tissue evidence="1">Leaf</tissue>
    </source>
</reference>